<gene>
    <name evidence="2" type="ORF">RRG08_027196</name>
</gene>
<comment type="caution">
    <text evidence="2">The sequence shown here is derived from an EMBL/GenBank/DDBJ whole genome shotgun (WGS) entry which is preliminary data.</text>
</comment>
<evidence type="ECO:0000313" key="3">
    <source>
        <dbReference type="Proteomes" id="UP001283361"/>
    </source>
</evidence>
<proteinExistence type="predicted"/>
<organism evidence="2 3">
    <name type="scientific">Elysia crispata</name>
    <name type="common">lettuce slug</name>
    <dbReference type="NCBI Taxonomy" id="231223"/>
    <lineage>
        <taxon>Eukaryota</taxon>
        <taxon>Metazoa</taxon>
        <taxon>Spiralia</taxon>
        <taxon>Lophotrochozoa</taxon>
        <taxon>Mollusca</taxon>
        <taxon>Gastropoda</taxon>
        <taxon>Heterobranchia</taxon>
        <taxon>Euthyneura</taxon>
        <taxon>Panpulmonata</taxon>
        <taxon>Sacoglossa</taxon>
        <taxon>Placobranchoidea</taxon>
        <taxon>Plakobranchidae</taxon>
        <taxon>Elysia</taxon>
    </lineage>
</organism>
<keyword evidence="3" id="KW-1185">Reference proteome</keyword>
<sequence length="78" mass="8855">MDYRPAEPIQSESYKIEYFIAGVHPLLYILDLAAREAEWTGGLQKLHTRRRRSAGPYVSHGGTARVSKRGSCHQRGEK</sequence>
<accession>A0AAE1A882</accession>
<dbReference type="AlphaFoldDB" id="A0AAE1A882"/>
<reference evidence="2" key="1">
    <citation type="journal article" date="2023" name="G3 (Bethesda)">
        <title>A reference genome for the long-term kleptoplast-retaining sea slug Elysia crispata morphotype clarki.</title>
        <authorList>
            <person name="Eastman K.E."/>
            <person name="Pendleton A.L."/>
            <person name="Shaikh M.A."/>
            <person name="Suttiyut T."/>
            <person name="Ogas R."/>
            <person name="Tomko P."/>
            <person name="Gavelis G."/>
            <person name="Widhalm J.R."/>
            <person name="Wisecaver J.H."/>
        </authorList>
    </citation>
    <scope>NUCLEOTIDE SEQUENCE</scope>
    <source>
        <strain evidence="2">ECLA1</strain>
    </source>
</reference>
<evidence type="ECO:0000256" key="1">
    <source>
        <dbReference type="SAM" id="MobiDB-lite"/>
    </source>
</evidence>
<name>A0AAE1A882_9GAST</name>
<dbReference type="EMBL" id="JAWDGP010002547">
    <property type="protein sequence ID" value="KAK3782022.1"/>
    <property type="molecule type" value="Genomic_DNA"/>
</dbReference>
<protein>
    <submittedName>
        <fullName evidence="2">Uncharacterized protein</fullName>
    </submittedName>
</protein>
<dbReference type="Proteomes" id="UP001283361">
    <property type="component" value="Unassembled WGS sequence"/>
</dbReference>
<feature type="region of interest" description="Disordered" evidence="1">
    <location>
        <begin position="48"/>
        <end position="78"/>
    </location>
</feature>
<evidence type="ECO:0000313" key="2">
    <source>
        <dbReference type="EMBL" id="KAK3782022.1"/>
    </source>
</evidence>